<gene>
    <name evidence="2" type="ORF">SAMN04487993_100297</name>
</gene>
<proteinExistence type="predicted"/>
<keyword evidence="2" id="KW-0808">Transferase</keyword>
<dbReference type="PANTHER" id="PTHR39963">
    <property type="entry name" value="SLL0983 PROTEIN"/>
    <property type="match status" value="1"/>
</dbReference>
<dbReference type="Pfam" id="PF05430">
    <property type="entry name" value="Methyltransf_30"/>
    <property type="match status" value="1"/>
</dbReference>
<dbReference type="GO" id="GO:0016645">
    <property type="term" value="F:oxidoreductase activity, acting on the CH-NH group of donors"/>
    <property type="evidence" value="ECO:0007669"/>
    <property type="project" value="InterPro"/>
</dbReference>
<dbReference type="SUPFAM" id="SSF53335">
    <property type="entry name" value="S-adenosyl-L-methionine-dependent methyltransferases"/>
    <property type="match status" value="1"/>
</dbReference>
<dbReference type="AlphaFoldDB" id="A0A1G8ISQ0"/>
<sequence length="222" mass="24261">MNQPDAPLWRDGDVPVSPRFDDPYYSLENGLAETRHTFHAGNDLPARFRDGFHVAELGFGTGLNLLATLALWRATGQDGRLVFTSFEAFPLAAPDMLRAQAAFPELAPLAAELAPFWQAEARRIDLPDLAFTLVEGDARQTLPVWPHRADAWFLDGFSPAKNPELWGADLMAQVAAHTAPGGSAASYTAAGHVRRALAEAGFEVTRRPGHGRKRHMTTARLP</sequence>
<dbReference type="STRING" id="555512.SAMN04487993_100297"/>
<evidence type="ECO:0000313" key="2">
    <source>
        <dbReference type="EMBL" id="SDI21926.1"/>
    </source>
</evidence>
<dbReference type="OrthoDB" id="9786494at2"/>
<dbReference type="GO" id="GO:0032259">
    <property type="term" value="P:methylation"/>
    <property type="evidence" value="ECO:0007669"/>
    <property type="project" value="UniProtKB-KW"/>
</dbReference>
<dbReference type="EMBL" id="FNEJ01000002">
    <property type="protein sequence ID" value="SDI21926.1"/>
    <property type="molecule type" value="Genomic_DNA"/>
</dbReference>
<name>A0A1G8ISQ0_9RHOB</name>
<accession>A0A1G8ISQ0</accession>
<dbReference type="Proteomes" id="UP000199093">
    <property type="component" value="Unassembled WGS sequence"/>
</dbReference>
<dbReference type="GO" id="GO:0004808">
    <property type="term" value="F:tRNA (5-methylaminomethyl-2-thiouridylate)(34)-methyltransferase activity"/>
    <property type="evidence" value="ECO:0007669"/>
    <property type="project" value="InterPro"/>
</dbReference>
<protein>
    <submittedName>
        <fullName evidence="2">tRNA U34 5-methylaminomethyl-2-thiouridine-forming methyltransferase MnmC</fullName>
    </submittedName>
</protein>
<evidence type="ECO:0000259" key="1">
    <source>
        <dbReference type="Pfam" id="PF05430"/>
    </source>
</evidence>
<dbReference type="InterPro" id="IPR047785">
    <property type="entry name" value="tRNA_MNMC2"/>
</dbReference>
<reference evidence="2 3" key="1">
    <citation type="submission" date="2016-10" db="EMBL/GenBank/DDBJ databases">
        <authorList>
            <person name="de Groot N.N."/>
        </authorList>
    </citation>
    <scope>NUCLEOTIDE SEQUENCE [LARGE SCALE GENOMIC DNA]</scope>
    <source>
        <strain evidence="2 3">DSM 26424</strain>
    </source>
</reference>
<dbReference type="PANTHER" id="PTHR39963:SF1">
    <property type="entry name" value="MNMC-LIKE METHYLTRANSFERASE DOMAIN-CONTAINING PROTEIN"/>
    <property type="match status" value="1"/>
</dbReference>
<keyword evidence="3" id="KW-1185">Reference proteome</keyword>
<dbReference type="InterPro" id="IPR029063">
    <property type="entry name" value="SAM-dependent_MTases_sf"/>
</dbReference>
<evidence type="ECO:0000313" key="3">
    <source>
        <dbReference type="Proteomes" id="UP000199093"/>
    </source>
</evidence>
<dbReference type="NCBIfam" id="NF033855">
    <property type="entry name" value="tRNA_MNMC2"/>
    <property type="match status" value="1"/>
</dbReference>
<dbReference type="RefSeq" id="WP_089843257.1">
    <property type="nucleotide sequence ID" value="NZ_FNEJ01000002.1"/>
</dbReference>
<dbReference type="InterPro" id="IPR008471">
    <property type="entry name" value="MnmC-like_methylTransf"/>
</dbReference>
<organism evidence="2 3">
    <name type="scientific">Salipiger marinus</name>
    <dbReference type="NCBI Taxonomy" id="555512"/>
    <lineage>
        <taxon>Bacteria</taxon>
        <taxon>Pseudomonadati</taxon>
        <taxon>Pseudomonadota</taxon>
        <taxon>Alphaproteobacteria</taxon>
        <taxon>Rhodobacterales</taxon>
        <taxon>Roseobacteraceae</taxon>
        <taxon>Salipiger</taxon>
    </lineage>
</organism>
<dbReference type="Gene3D" id="3.40.50.150">
    <property type="entry name" value="Vaccinia Virus protein VP39"/>
    <property type="match status" value="1"/>
</dbReference>
<feature type="domain" description="MnmC-like methyltransferase" evidence="1">
    <location>
        <begin position="118"/>
        <end position="221"/>
    </location>
</feature>
<keyword evidence="2" id="KW-0489">Methyltransferase</keyword>